<dbReference type="SUPFAM" id="SSF141371">
    <property type="entry name" value="PilZ domain-like"/>
    <property type="match status" value="1"/>
</dbReference>
<dbReference type="Gene3D" id="2.40.10.220">
    <property type="entry name" value="predicted glycosyltransferase like domains"/>
    <property type="match status" value="1"/>
</dbReference>
<feature type="non-terminal residue" evidence="2">
    <location>
        <position position="64"/>
    </location>
</feature>
<proteinExistence type="predicted"/>
<organism evidence="2">
    <name type="scientific">hydrothermal vent metagenome</name>
    <dbReference type="NCBI Taxonomy" id="652676"/>
    <lineage>
        <taxon>unclassified sequences</taxon>
        <taxon>metagenomes</taxon>
        <taxon>ecological metagenomes</taxon>
    </lineage>
</organism>
<evidence type="ECO:0000313" key="2">
    <source>
        <dbReference type="EMBL" id="VAW59665.1"/>
    </source>
</evidence>
<dbReference type="InterPro" id="IPR009875">
    <property type="entry name" value="PilZ_domain"/>
</dbReference>
<dbReference type="GO" id="GO:0035438">
    <property type="term" value="F:cyclic-di-GMP binding"/>
    <property type="evidence" value="ECO:0007669"/>
    <property type="project" value="InterPro"/>
</dbReference>
<sequence>MSEDKRKHPRRTAHLEVELSFPSGEKKVVRTRDVSESGVFLVLDKLRRPVIGEVVTVLLNNSEQ</sequence>
<feature type="domain" description="PilZ" evidence="1">
    <location>
        <begin position="4"/>
        <end position="60"/>
    </location>
</feature>
<protein>
    <recommendedName>
        <fullName evidence="1">PilZ domain-containing protein</fullName>
    </recommendedName>
</protein>
<accession>A0A3B0WUJ2</accession>
<dbReference type="EMBL" id="UOFG01000089">
    <property type="protein sequence ID" value="VAW59665.1"/>
    <property type="molecule type" value="Genomic_DNA"/>
</dbReference>
<dbReference type="AlphaFoldDB" id="A0A3B0WUJ2"/>
<reference evidence="2" key="1">
    <citation type="submission" date="2018-06" db="EMBL/GenBank/DDBJ databases">
        <authorList>
            <person name="Zhirakovskaya E."/>
        </authorList>
    </citation>
    <scope>NUCLEOTIDE SEQUENCE</scope>
</reference>
<dbReference type="Pfam" id="PF07238">
    <property type="entry name" value="PilZ"/>
    <property type="match status" value="1"/>
</dbReference>
<gene>
    <name evidence="2" type="ORF">MNBD_GAMMA11-2286</name>
</gene>
<name>A0A3B0WUJ2_9ZZZZ</name>
<evidence type="ECO:0000259" key="1">
    <source>
        <dbReference type="Pfam" id="PF07238"/>
    </source>
</evidence>